<dbReference type="Proteomes" id="UP001208570">
    <property type="component" value="Unassembled WGS sequence"/>
</dbReference>
<proteinExistence type="predicted"/>
<keyword evidence="2" id="KW-1185">Reference proteome</keyword>
<accession>A0AAD9N0G6</accession>
<evidence type="ECO:0000313" key="1">
    <source>
        <dbReference type="EMBL" id="KAK2152572.1"/>
    </source>
</evidence>
<reference evidence="1" key="1">
    <citation type="journal article" date="2023" name="Mol. Biol. Evol.">
        <title>Third-Generation Sequencing Reveals the Adaptive Role of the Epigenome in Three Deep-Sea Polychaetes.</title>
        <authorList>
            <person name="Perez M."/>
            <person name="Aroh O."/>
            <person name="Sun Y."/>
            <person name="Lan Y."/>
            <person name="Juniper S.K."/>
            <person name="Young C.R."/>
            <person name="Angers B."/>
            <person name="Qian P.Y."/>
        </authorList>
    </citation>
    <scope>NUCLEOTIDE SEQUENCE</scope>
    <source>
        <strain evidence="1">P08H-3</strain>
    </source>
</reference>
<sequence>MLALFGRARIWYVDATFKLVKVPFSQLCSVHAFVESGGATKPVPLAFFSCQVAGGLTTRQLLMLCWLHYCLVPHQSHTLWLISRQQPGRLSGLSCLWFRSGNVYFISCRYVLFHSNIIQEI</sequence>
<gene>
    <name evidence="1" type="ORF">LSH36_325g04094</name>
</gene>
<comment type="caution">
    <text evidence="1">The sequence shown here is derived from an EMBL/GenBank/DDBJ whole genome shotgun (WGS) entry which is preliminary data.</text>
</comment>
<protein>
    <submittedName>
        <fullName evidence="1">Uncharacterized protein</fullName>
    </submittedName>
</protein>
<dbReference type="AlphaFoldDB" id="A0AAD9N0G6"/>
<evidence type="ECO:0000313" key="2">
    <source>
        <dbReference type="Proteomes" id="UP001208570"/>
    </source>
</evidence>
<organism evidence="1 2">
    <name type="scientific">Paralvinella palmiformis</name>
    <dbReference type="NCBI Taxonomy" id="53620"/>
    <lineage>
        <taxon>Eukaryota</taxon>
        <taxon>Metazoa</taxon>
        <taxon>Spiralia</taxon>
        <taxon>Lophotrochozoa</taxon>
        <taxon>Annelida</taxon>
        <taxon>Polychaeta</taxon>
        <taxon>Sedentaria</taxon>
        <taxon>Canalipalpata</taxon>
        <taxon>Terebellida</taxon>
        <taxon>Terebelliformia</taxon>
        <taxon>Alvinellidae</taxon>
        <taxon>Paralvinella</taxon>
    </lineage>
</organism>
<name>A0AAD9N0G6_9ANNE</name>
<dbReference type="EMBL" id="JAODUP010000325">
    <property type="protein sequence ID" value="KAK2152572.1"/>
    <property type="molecule type" value="Genomic_DNA"/>
</dbReference>